<dbReference type="EMBL" id="OU896711">
    <property type="protein sequence ID" value="CAH1169636.1"/>
    <property type="molecule type" value="Genomic_DNA"/>
</dbReference>
<dbReference type="AlphaFoldDB" id="A0A9P0DRW3"/>
<evidence type="ECO:0000313" key="2">
    <source>
        <dbReference type="Proteomes" id="UP001153737"/>
    </source>
</evidence>
<dbReference type="OrthoDB" id="8195432at2759"/>
<reference evidence="1" key="1">
    <citation type="submission" date="2022-01" db="EMBL/GenBank/DDBJ databases">
        <authorList>
            <person name="King R."/>
        </authorList>
    </citation>
    <scope>NUCLEOTIDE SEQUENCE</scope>
</reference>
<keyword evidence="2" id="KW-1185">Reference proteome</keyword>
<proteinExistence type="predicted"/>
<reference evidence="1" key="2">
    <citation type="submission" date="2022-10" db="EMBL/GenBank/DDBJ databases">
        <authorList>
            <consortium name="ENA_rothamsted_submissions"/>
            <consortium name="culmorum"/>
            <person name="King R."/>
        </authorList>
    </citation>
    <scope>NUCLEOTIDE SEQUENCE</scope>
</reference>
<dbReference type="Proteomes" id="UP001153737">
    <property type="component" value="Chromosome 5"/>
</dbReference>
<gene>
    <name evidence="1" type="ORF">PHAECO_LOCUS9444</name>
</gene>
<accession>A0A9P0DRW3</accession>
<organism evidence="1 2">
    <name type="scientific">Phaedon cochleariae</name>
    <name type="common">Mustard beetle</name>
    <dbReference type="NCBI Taxonomy" id="80249"/>
    <lineage>
        <taxon>Eukaryota</taxon>
        <taxon>Metazoa</taxon>
        <taxon>Ecdysozoa</taxon>
        <taxon>Arthropoda</taxon>
        <taxon>Hexapoda</taxon>
        <taxon>Insecta</taxon>
        <taxon>Pterygota</taxon>
        <taxon>Neoptera</taxon>
        <taxon>Endopterygota</taxon>
        <taxon>Coleoptera</taxon>
        <taxon>Polyphaga</taxon>
        <taxon>Cucujiformia</taxon>
        <taxon>Chrysomeloidea</taxon>
        <taxon>Chrysomelidae</taxon>
        <taxon>Chrysomelinae</taxon>
        <taxon>Chrysomelini</taxon>
        <taxon>Phaedon</taxon>
    </lineage>
</organism>
<name>A0A9P0DRW3_PHACE</name>
<evidence type="ECO:0008006" key="3">
    <source>
        <dbReference type="Google" id="ProtNLM"/>
    </source>
</evidence>
<evidence type="ECO:0000313" key="1">
    <source>
        <dbReference type="EMBL" id="CAH1169636.1"/>
    </source>
</evidence>
<sequence length="160" mass="18087">MHSAAWQHRHNGIQDRFVKALPARLGTVHVNRRVPHSTSNLRPDIVVVNEDESRVIIVDVTVPFENEPQALLQARETKKAKYAGIAEELRTQGYEATVDALIVGALGSWDQNNEPVLRLCGISQRYAKLMRLLMCSDTIRWSRDIYVEHLTGTRQYAVGA</sequence>
<protein>
    <recommendedName>
        <fullName evidence="3">Reverse transcriptase</fullName>
    </recommendedName>
</protein>